<keyword evidence="8" id="KW-1185">Reference proteome</keyword>
<organism evidence="7 8">
    <name type="scientific">Aquisalibacillus elongatus</name>
    <dbReference type="NCBI Taxonomy" id="485577"/>
    <lineage>
        <taxon>Bacteria</taxon>
        <taxon>Bacillati</taxon>
        <taxon>Bacillota</taxon>
        <taxon>Bacilli</taxon>
        <taxon>Bacillales</taxon>
        <taxon>Bacillaceae</taxon>
        <taxon>Aquisalibacillus</taxon>
    </lineage>
</organism>
<dbReference type="RefSeq" id="WP_124223770.1">
    <property type="nucleotide sequence ID" value="NZ_RKRF01000014.1"/>
</dbReference>
<feature type="transmembrane region" description="Helical" evidence="5">
    <location>
        <begin position="252"/>
        <end position="276"/>
    </location>
</feature>
<dbReference type="OrthoDB" id="2956491at2"/>
<dbReference type="AlphaFoldDB" id="A0A3N5B3K2"/>
<feature type="transmembrane region" description="Helical" evidence="5">
    <location>
        <begin position="318"/>
        <end position="339"/>
    </location>
</feature>
<evidence type="ECO:0000259" key="6">
    <source>
        <dbReference type="Pfam" id="PF12698"/>
    </source>
</evidence>
<feature type="transmembrane region" description="Helical" evidence="5">
    <location>
        <begin position="20"/>
        <end position="42"/>
    </location>
</feature>
<evidence type="ECO:0000313" key="8">
    <source>
        <dbReference type="Proteomes" id="UP000276443"/>
    </source>
</evidence>
<dbReference type="GO" id="GO:0016020">
    <property type="term" value="C:membrane"/>
    <property type="evidence" value="ECO:0007669"/>
    <property type="project" value="UniProtKB-SubCell"/>
</dbReference>
<evidence type="ECO:0000256" key="4">
    <source>
        <dbReference type="ARBA" id="ARBA00023136"/>
    </source>
</evidence>
<feature type="domain" description="ABC-2 type transporter transmembrane" evidence="6">
    <location>
        <begin position="20"/>
        <end position="384"/>
    </location>
</feature>
<keyword evidence="2 5" id="KW-0812">Transmembrane</keyword>
<dbReference type="EMBL" id="RKRF01000014">
    <property type="protein sequence ID" value="RPF50130.1"/>
    <property type="molecule type" value="Genomic_DNA"/>
</dbReference>
<feature type="transmembrane region" description="Helical" evidence="5">
    <location>
        <begin position="365"/>
        <end position="385"/>
    </location>
</feature>
<dbReference type="Pfam" id="PF12698">
    <property type="entry name" value="ABC2_membrane_3"/>
    <property type="match status" value="1"/>
</dbReference>
<evidence type="ECO:0000256" key="2">
    <source>
        <dbReference type="ARBA" id="ARBA00022692"/>
    </source>
</evidence>
<keyword evidence="4 5" id="KW-0472">Membrane</keyword>
<name>A0A3N5B3K2_9BACI</name>
<evidence type="ECO:0000313" key="7">
    <source>
        <dbReference type="EMBL" id="RPF50130.1"/>
    </source>
</evidence>
<dbReference type="Gene3D" id="3.40.1710.10">
    <property type="entry name" value="abc type-2 transporter like domain"/>
    <property type="match status" value="1"/>
</dbReference>
<evidence type="ECO:0000256" key="5">
    <source>
        <dbReference type="SAM" id="Phobius"/>
    </source>
</evidence>
<reference evidence="7 8" key="1">
    <citation type="submission" date="2018-11" db="EMBL/GenBank/DDBJ databases">
        <title>Genomic Encyclopedia of Type Strains, Phase IV (KMG-IV): sequencing the most valuable type-strain genomes for metagenomic binning, comparative biology and taxonomic classification.</title>
        <authorList>
            <person name="Goeker M."/>
        </authorList>
    </citation>
    <scope>NUCLEOTIDE SEQUENCE [LARGE SCALE GENOMIC DNA]</scope>
    <source>
        <strain evidence="7 8">DSM 18090</strain>
    </source>
</reference>
<dbReference type="GO" id="GO:0140359">
    <property type="term" value="F:ABC-type transporter activity"/>
    <property type="evidence" value="ECO:0007669"/>
    <property type="project" value="InterPro"/>
</dbReference>
<dbReference type="InterPro" id="IPR013525">
    <property type="entry name" value="ABC2_TM"/>
</dbReference>
<evidence type="ECO:0000256" key="1">
    <source>
        <dbReference type="ARBA" id="ARBA00004141"/>
    </source>
</evidence>
<sequence length="395" mass="45643">MLFHLWRYEWKRMLRHPGLFLFVVIFPILLVGAIGLFLYSFAEEELDSVTILVLDEDKTFETNMLIQQLQNDDTIDGDVNFENGEKPLSVYHKNPDNYAAVIQIPEGFTDKLISGVNETITVYLNDGMPLASNLAYLLMESGQDYITAAQTGVNTVNHFHIKSINDSDERSRFLQQSIVHFTAFALNRNALFNEEASTSDDVVSFENQIYMLVMVVLIWMTYILLTIIFQPKYAHLIQERLQLISVKRIHRLLAELFHHITFMAIYIAFITVGLYVSVDSIIELNWMVYIQWLIIGMWLSLIYFMIHYVLKNIWLTQVGFILTSATLLLLGGLLIPPMYLSDTFQGLMVVYDGFTDIWSGKSLPWQLWLTLVGIWLILVIVWFAVGKVGRHANHR</sequence>
<protein>
    <submittedName>
        <fullName evidence="7">ABC-2 family transporter</fullName>
    </submittedName>
</protein>
<feature type="transmembrane region" description="Helical" evidence="5">
    <location>
        <begin position="288"/>
        <end position="306"/>
    </location>
</feature>
<comment type="caution">
    <text evidence="7">The sequence shown here is derived from an EMBL/GenBank/DDBJ whole genome shotgun (WGS) entry which is preliminary data.</text>
</comment>
<comment type="subcellular location">
    <subcellularLocation>
        <location evidence="1">Membrane</location>
        <topology evidence="1">Multi-pass membrane protein</topology>
    </subcellularLocation>
</comment>
<proteinExistence type="predicted"/>
<gene>
    <name evidence="7" type="ORF">EDC24_2948</name>
</gene>
<accession>A0A3N5B3K2</accession>
<evidence type="ECO:0000256" key="3">
    <source>
        <dbReference type="ARBA" id="ARBA00022989"/>
    </source>
</evidence>
<dbReference type="Proteomes" id="UP000276443">
    <property type="component" value="Unassembled WGS sequence"/>
</dbReference>
<feature type="transmembrane region" description="Helical" evidence="5">
    <location>
        <begin position="209"/>
        <end position="231"/>
    </location>
</feature>
<keyword evidence="3 5" id="KW-1133">Transmembrane helix</keyword>